<feature type="domain" description="HD" evidence="3">
    <location>
        <begin position="15"/>
        <end position="165"/>
    </location>
</feature>
<dbReference type="GO" id="GO:0005737">
    <property type="term" value="C:cytoplasm"/>
    <property type="evidence" value="ECO:0007669"/>
    <property type="project" value="TreeGrafter"/>
</dbReference>
<dbReference type="EMBL" id="MFTP01000022">
    <property type="protein sequence ID" value="OGI65247.1"/>
    <property type="molecule type" value="Genomic_DNA"/>
</dbReference>
<dbReference type="Proteomes" id="UP000177370">
    <property type="component" value="Unassembled WGS sequence"/>
</dbReference>
<evidence type="ECO:0000313" key="4">
    <source>
        <dbReference type="EMBL" id="OGI65247.1"/>
    </source>
</evidence>
<evidence type="ECO:0000259" key="3">
    <source>
        <dbReference type="Pfam" id="PF13023"/>
    </source>
</evidence>
<dbReference type="AlphaFoldDB" id="A0A1F6V6F3"/>
<dbReference type="PANTHER" id="PTHR11845">
    <property type="entry name" value="5'-DEOXYNUCLEOTIDASE HDDC2"/>
    <property type="match status" value="1"/>
</dbReference>
<organism evidence="4 5">
    <name type="scientific">Candidatus Nomurabacteria bacterium RIFCSPHIGHO2_01_FULL_40_24b</name>
    <dbReference type="NCBI Taxonomy" id="1801739"/>
    <lineage>
        <taxon>Bacteria</taxon>
        <taxon>Candidatus Nomuraibacteriota</taxon>
    </lineage>
</organism>
<name>A0A1F6V6F3_9BACT</name>
<dbReference type="GO" id="GO:0046872">
    <property type="term" value="F:metal ion binding"/>
    <property type="evidence" value="ECO:0007669"/>
    <property type="project" value="UniProtKB-KW"/>
</dbReference>
<reference evidence="4 5" key="1">
    <citation type="journal article" date="2016" name="Nat. Commun.">
        <title>Thousands of microbial genomes shed light on interconnected biogeochemical processes in an aquifer system.</title>
        <authorList>
            <person name="Anantharaman K."/>
            <person name="Brown C.T."/>
            <person name="Hug L.A."/>
            <person name="Sharon I."/>
            <person name="Castelle C.J."/>
            <person name="Probst A.J."/>
            <person name="Thomas B.C."/>
            <person name="Singh A."/>
            <person name="Wilkins M.J."/>
            <person name="Karaoz U."/>
            <person name="Brodie E.L."/>
            <person name="Williams K.H."/>
            <person name="Hubbard S.S."/>
            <person name="Banfield J.F."/>
        </authorList>
    </citation>
    <scope>NUCLEOTIDE SEQUENCE [LARGE SCALE GENOMIC DNA]</scope>
</reference>
<proteinExistence type="predicted"/>
<sequence>MKKLIKNLINFHKKAEKLKTTTRHSWLSDSKRQESVAEHSWMLCLLAVILEDKLKKKVNLLKILKMLLIHDLAESVTGDIPVHEVSARQNRKYESEKKVFKKLVKNLPNKNAKEIISLWEEFEENKTKEAKFANSLDKMEAIMQHNLADISTFDQGDFDVHPYYKDEYFYYDSFIRAFKDVVDIQSMEKIIEAKAAHRIEAKHLEKYRRLKNKK</sequence>
<comment type="caution">
    <text evidence="4">The sequence shown here is derived from an EMBL/GenBank/DDBJ whole genome shotgun (WGS) entry which is preliminary data.</text>
</comment>
<dbReference type="Pfam" id="PF13023">
    <property type="entry name" value="HD_3"/>
    <property type="match status" value="1"/>
</dbReference>
<gene>
    <name evidence="4" type="ORF">A2647_04880</name>
</gene>
<dbReference type="PANTHER" id="PTHR11845:SF13">
    <property type="entry name" value="5'-DEOXYNUCLEOTIDASE HDDC2"/>
    <property type="match status" value="1"/>
</dbReference>
<dbReference type="InterPro" id="IPR006674">
    <property type="entry name" value="HD_domain"/>
</dbReference>
<keyword evidence="1" id="KW-0479">Metal-binding</keyword>
<protein>
    <recommendedName>
        <fullName evidence="3">HD domain-containing protein</fullName>
    </recommendedName>
</protein>
<evidence type="ECO:0000256" key="2">
    <source>
        <dbReference type="ARBA" id="ARBA00022801"/>
    </source>
</evidence>
<evidence type="ECO:0000313" key="5">
    <source>
        <dbReference type="Proteomes" id="UP000177370"/>
    </source>
</evidence>
<evidence type="ECO:0000256" key="1">
    <source>
        <dbReference type="ARBA" id="ARBA00022723"/>
    </source>
</evidence>
<dbReference type="InterPro" id="IPR039356">
    <property type="entry name" value="YfbR/HDDC2"/>
</dbReference>
<dbReference type="GO" id="GO:0002953">
    <property type="term" value="F:5'-deoxynucleotidase activity"/>
    <property type="evidence" value="ECO:0007669"/>
    <property type="project" value="InterPro"/>
</dbReference>
<dbReference type="SUPFAM" id="SSF109604">
    <property type="entry name" value="HD-domain/PDEase-like"/>
    <property type="match status" value="1"/>
</dbReference>
<keyword evidence="2" id="KW-0378">Hydrolase</keyword>
<dbReference type="Gene3D" id="1.10.3210.10">
    <property type="entry name" value="Hypothetical protein af1432"/>
    <property type="match status" value="1"/>
</dbReference>
<accession>A0A1F6V6F3</accession>